<dbReference type="EMBL" id="FQYI01000005">
    <property type="protein sequence ID" value="SHI81281.1"/>
    <property type="molecule type" value="Genomic_DNA"/>
</dbReference>
<evidence type="ECO:0000313" key="2">
    <source>
        <dbReference type="EMBL" id="SHI81281.1"/>
    </source>
</evidence>
<dbReference type="PANTHER" id="PTHR32182:SF22">
    <property type="entry name" value="ATP-DEPENDENT ENDONUCLEASE, OLD FAMILY-RELATED"/>
    <property type="match status" value="1"/>
</dbReference>
<organism evidence="2 3">
    <name type="scientific">Cruoricaptor ignavus</name>
    <dbReference type="NCBI Taxonomy" id="1118202"/>
    <lineage>
        <taxon>Bacteria</taxon>
        <taxon>Pseudomonadati</taxon>
        <taxon>Bacteroidota</taxon>
        <taxon>Flavobacteriia</taxon>
        <taxon>Flavobacteriales</taxon>
        <taxon>Weeksellaceae</taxon>
        <taxon>Cruoricaptor</taxon>
    </lineage>
</organism>
<dbReference type="InterPro" id="IPR003395">
    <property type="entry name" value="RecF/RecN/SMC_N"/>
</dbReference>
<dbReference type="AlphaFoldDB" id="A0A1M6E751"/>
<accession>A0A1M6E751</accession>
<reference evidence="2 3" key="1">
    <citation type="submission" date="2016-11" db="EMBL/GenBank/DDBJ databases">
        <authorList>
            <person name="Jaros S."/>
            <person name="Januszkiewicz K."/>
            <person name="Wedrychowicz H."/>
        </authorList>
    </citation>
    <scope>NUCLEOTIDE SEQUENCE [LARGE SCALE GENOMIC DNA]</scope>
    <source>
        <strain evidence="2 3">DSM 25479</strain>
    </source>
</reference>
<dbReference type="SUPFAM" id="SSF52540">
    <property type="entry name" value="P-loop containing nucleoside triphosphate hydrolases"/>
    <property type="match status" value="1"/>
</dbReference>
<protein>
    <submittedName>
        <fullName evidence="2">Predicted ATP-binding protein involved in virulence</fullName>
    </submittedName>
</protein>
<dbReference type="InterPro" id="IPR027417">
    <property type="entry name" value="P-loop_NTPase"/>
</dbReference>
<evidence type="ECO:0000259" key="1">
    <source>
        <dbReference type="Pfam" id="PF02463"/>
    </source>
</evidence>
<dbReference type="RefSeq" id="WP_073179281.1">
    <property type="nucleotide sequence ID" value="NZ_FQYI01000005.1"/>
</dbReference>
<keyword evidence="3" id="KW-1185">Reference proteome</keyword>
<proteinExistence type="predicted"/>
<name>A0A1M6E751_9FLAO</name>
<feature type="domain" description="RecF/RecN/SMC N-terminal" evidence="1">
    <location>
        <begin position="3"/>
        <end position="401"/>
    </location>
</feature>
<dbReference type="GO" id="GO:0000731">
    <property type="term" value="P:DNA synthesis involved in DNA repair"/>
    <property type="evidence" value="ECO:0007669"/>
    <property type="project" value="TreeGrafter"/>
</dbReference>
<evidence type="ECO:0000313" key="3">
    <source>
        <dbReference type="Proteomes" id="UP000184335"/>
    </source>
</evidence>
<dbReference type="Pfam" id="PF02463">
    <property type="entry name" value="SMC_N"/>
    <property type="match status" value="1"/>
</dbReference>
<dbReference type="GO" id="GO:0006302">
    <property type="term" value="P:double-strand break repair"/>
    <property type="evidence" value="ECO:0007669"/>
    <property type="project" value="TreeGrafter"/>
</dbReference>
<dbReference type="Gene3D" id="3.40.50.300">
    <property type="entry name" value="P-loop containing nucleotide triphosphate hydrolases"/>
    <property type="match status" value="2"/>
</dbReference>
<dbReference type="PANTHER" id="PTHR32182">
    <property type="entry name" value="DNA REPLICATION AND REPAIR PROTEIN RECF"/>
    <property type="match status" value="1"/>
</dbReference>
<dbReference type="GO" id="GO:0005524">
    <property type="term" value="F:ATP binding"/>
    <property type="evidence" value="ECO:0007669"/>
    <property type="project" value="UniProtKB-KW"/>
</dbReference>
<keyword evidence="2" id="KW-0547">Nucleotide-binding</keyword>
<sequence length="489" mass="57308">MQITKLFIKKYKIFENFEIDFQKYISIVIGINGSGKSTILESIAQIFSDAFRNEKTKFQFKLEYELRLEEILEQTSMTSDFKTDYIKVEIFNKKENSNQEYIVNGRKLKREEIAEIYGSFERILPSNIVIYYSGQSHIMERVCEPFNKELSFNLRSEDKHLDRPFLYYEPKLFGTILLSLLSYEFGDVPGFLLKIAKIKNVVSVKIKLRKPKWARKKINEFWGAEGEVELLLRFLDSLEEPLHLAPVEYSKSGNVVMEAWEDTALNITILGGEMIYSIREYFVEEKRFFEILNTLIIDGFQPEFSFTFKNNDDAKFIHLSEGEQQLIIAKGLIELSGRENTLFLFDEPDTYLHPSWQRKYIELIKNNISEDNTSHFIITTHSPQLLSNSDNKYSEVKIVENAKVLNYTPNYYGKDISTILYELMNVEERIPEVTKMLTELFGLIENENLNDSKKKYDELVKLLGTDDPELINAKIQIDYLESDLNEENK</sequence>
<dbReference type="Proteomes" id="UP000184335">
    <property type="component" value="Unassembled WGS sequence"/>
</dbReference>
<gene>
    <name evidence="2" type="ORF">SAMN05443429_1054</name>
</gene>
<keyword evidence="2" id="KW-0067">ATP-binding</keyword>
<dbReference type="OrthoDB" id="9815944at2"/>
<dbReference type="STRING" id="1118202.SAMN05443429_1054"/>